<gene>
    <name evidence="3" type="ORF">JR316_011072</name>
</gene>
<dbReference type="EMBL" id="JAFIQS010000013">
    <property type="protein sequence ID" value="KAG5163879.1"/>
    <property type="molecule type" value="Genomic_DNA"/>
</dbReference>
<comment type="caution">
    <text evidence="3">The sequence shown here is derived from an EMBL/GenBank/DDBJ whole genome shotgun (WGS) entry which is preliminary data.</text>
</comment>
<reference evidence="3" key="1">
    <citation type="submission" date="2021-02" db="EMBL/GenBank/DDBJ databases">
        <title>Psilocybe cubensis genome.</title>
        <authorList>
            <person name="Mckernan K.J."/>
            <person name="Crawford S."/>
            <person name="Trippe A."/>
            <person name="Kane L.T."/>
            <person name="Mclaughlin S."/>
        </authorList>
    </citation>
    <scope>NUCLEOTIDE SEQUENCE [LARGE SCALE GENOMIC DNA]</scope>
    <source>
        <strain evidence="3">MGC-MH-2018</strain>
    </source>
</reference>
<feature type="region of interest" description="Disordered" evidence="1">
    <location>
        <begin position="322"/>
        <end position="350"/>
    </location>
</feature>
<dbReference type="AlphaFoldDB" id="A0A8H8CGE1"/>
<dbReference type="CDD" id="cd00920">
    <property type="entry name" value="Cupredoxin"/>
    <property type="match status" value="2"/>
</dbReference>
<dbReference type="SUPFAM" id="SSF49503">
    <property type="entry name" value="Cupredoxins"/>
    <property type="match status" value="2"/>
</dbReference>
<feature type="signal peptide" evidence="2">
    <location>
        <begin position="1"/>
        <end position="18"/>
    </location>
</feature>
<protein>
    <recommendedName>
        <fullName evidence="4">Cupredoxin</fullName>
    </recommendedName>
</protein>
<feature type="chain" id="PRO_5034656234" description="Cupredoxin" evidence="2">
    <location>
        <begin position="19"/>
        <end position="374"/>
    </location>
</feature>
<name>A0A8H8CGE1_PSICU</name>
<dbReference type="InterPro" id="IPR008972">
    <property type="entry name" value="Cupredoxin"/>
</dbReference>
<feature type="compositionally biased region" description="Low complexity" evidence="1">
    <location>
        <begin position="322"/>
        <end position="344"/>
    </location>
</feature>
<evidence type="ECO:0000256" key="2">
    <source>
        <dbReference type="SAM" id="SignalP"/>
    </source>
</evidence>
<organism evidence="3">
    <name type="scientific">Psilocybe cubensis</name>
    <name type="common">Psychedelic mushroom</name>
    <name type="synonym">Stropharia cubensis</name>
    <dbReference type="NCBI Taxonomy" id="181762"/>
    <lineage>
        <taxon>Eukaryota</taxon>
        <taxon>Fungi</taxon>
        <taxon>Dikarya</taxon>
        <taxon>Basidiomycota</taxon>
        <taxon>Agaricomycotina</taxon>
        <taxon>Agaricomycetes</taxon>
        <taxon>Agaricomycetidae</taxon>
        <taxon>Agaricales</taxon>
        <taxon>Agaricineae</taxon>
        <taxon>Strophariaceae</taxon>
        <taxon>Psilocybe</taxon>
    </lineage>
</organism>
<proteinExistence type="predicted"/>
<dbReference type="OrthoDB" id="1921208at2759"/>
<accession>A0A8H8CGE1</accession>
<evidence type="ECO:0000313" key="3">
    <source>
        <dbReference type="EMBL" id="KAG5163879.1"/>
    </source>
</evidence>
<evidence type="ECO:0008006" key="4">
    <source>
        <dbReference type="Google" id="ProtNLM"/>
    </source>
</evidence>
<sequence>MISKGLALAFSALPLALGANWDVQVAPEGNLVYNPEWITANPGDTVTFTFNPKAHTVTQSSFDTPCVSSQQFDTGFVNVTAGGPPQTKVFNVPEGNTPLWFYCRQVGHCGQGMVFAINPPADPSPRSFSAFKALAIAQNGTASSSTGSAPASTFTTPPPPVWQTATATVTFNNSVYTTTYTSYDGTPPPTPTANPVDHRIQVGENGLTYTESNITASIGDTVTFEFHAKNHTVTQSSFLKPCIPLLESTGVQGFASGFKPVAPDATEFPTFTITINDTAPIWGYCGQTGHCAAGMVFSINAVESGPNNFEAFLNLAKQSNQTATSSDTGSSTSTSASTSSTSTDRPNSRGFISSQASLPLTLGMGILAIVSFIL</sequence>
<dbReference type="InterPro" id="IPR052953">
    <property type="entry name" value="Ser-rich/MCO-related"/>
</dbReference>
<dbReference type="Gene3D" id="2.60.40.420">
    <property type="entry name" value="Cupredoxins - blue copper proteins"/>
    <property type="match status" value="2"/>
</dbReference>
<evidence type="ECO:0000256" key="1">
    <source>
        <dbReference type="SAM" id="MobiDB-lite"/>
    </source>
</evidence>
<keyword evidence="2" id="KW-0732">Signal</keyword>
<dbReference type="PANTHER" id="PTHR34883:SF15">
    <property type="entry name" value="EXTRACELLULAR SERINE-RICH PROTEIN"/>
    <property type="match status" value="1"/>
</dbReference>
<dbReference type="PANTHER" id="PTHR34883">
    <property type="entry name" value="SERINE-RICH PROTEIN, PUTATIVE-RELATED-RELATED"/>
    <property type="match status" value="1"/>
</dbReference>